<feature type="region of interest" description="Disordered" evidence="1">
    <location>
        <begin position="93"/>
        <end position="122"/>
    </location>
</feature>
<evidence type="ECO:0000313" key="3">
    <source>
        <dbReference type="Proteomes" id="UP000203997"/>
    </source>
</evidence>
<dbReference type="KEGG" id="vg:1488488"/>
<protein>
    <submittedName>
        <fullName evidence="2">LdOrf-12 peptide</fullName>
    </submittedName>
</protein>
<dbReference type="PIR" id="T30359">
    <property type="entry name" value="T30359"/>
</dbReference>
<keyword evidence="3" id="KW-1185">Reference proteome</keyword>
<evidence type="ECO:0000313" key="2">
    <source>
        <dbReference type="EMBL" id="AAC70197.1"/>
    </source>
</evidence>
<name>Q9YMW2_NPVLD</name>
<accession>Q9YMW2</accession>
<sequence>MELYNDNIKKECLKNLIIDFVFERYLNLNEQIEKEFVEFVKQKNINSSLVDTLMAHYATETLHESLSRFFEEEKNRIEQNRQRALLKRRIEQNRQRALQKQREHSKRKRRQEAPLQLKEDFPELAEEDFETLDALEAAAAAVSKDESPQEGESPQDVESIQEGAKKMRLDEA</sequence>
<dbReference type="EMBL" id="AF081810">
    <property type="protein sequence ID" value="AAC70197.1"/>
    <property type="molecule type" value="Genomic_DNA"/>
</dbReference>
<feature type="compositionally biased region" description="Basic and acidic residues" evidence="1">
    <location>
        <begin position="163"/>
        <end position="172"/>
    </location>
</feature>
<dbReference type="Proteomes" id="UP000203997">
    <property type="component" value="Segment"/>
</dbReference>
<feature type="region of interest" description="Disordered" evidence="1">
    <location>
        <begin position="138"/>
        <end position="172"/>
    </location>
</feature>
<dbReference type="GeneID" id="1488488"/>
<reference evidence="2 3" key="1">
    <citation type="journal article" date="1999" name="Virology">
        <title>Sequence and analysis of the genome of a baculovirus pathogenic for Lymantria dispar.</title>
        <authorList>
            <person name="Kuzio J."/>
            <person name="Pearson M.N."/>
            <person name="Harwood S.H."/>
            <person name="Funk C.J."/>
            <person name="Evans J.T."/>
            <person name="Slavicek J.M."/>
            <person name="Rohrmann G.F."/>
        </authorList>
    </citation>
    <scope>NUCLEOTIDE SEQUENCE [LARGE SCALE GENOMIC DNA]</scope>
</reference>
<dbReference type="OrthoDB" id="38535at10239"/>
<evidence type="ECO:0000256" key="1">
    <source>
        <dbReference type="SAM" id="MobiDB-lite"/>
    </source>
</evidence>
<proteinExistence type="predicted"/>
<feature type="compositionally biased region" description="Basic residues" evidence="1">
    <location>
        <begin position="97"/>
        <end position="110"/>
    </location>
</feature>
<organismHost>
    <name type="scientific">Lepidoptera</name>
    <name type="common">moths &amp; butterflies</name>
    <dbReference type="NCBI Taxonomy" id="7088"/>
</organismHost>
<organism evidence="2 3">
    <name type="scientific">Lymantria dispar multicapsid nuclear polyhedrosis virus</name>
    <name type="common">LdMNPV</name>
    <dbReference type="NCBI Taxonomy" id="10449"/>
    <lineage>
        <taxon>Viruses</taxon>
        <taxon>Viruses incertae sedis</taxon>
        <taxon>Naldaviricetes</taxon>
        <taxon>Lefavirales</taxon>
        <taxon>Baculoviridae</taxon>
        <taxon>Alphabaculovirus</taxon>
        <taxon>Alphabaculovirus lydisparis</taxon>
    </lineage>
</organism>
<dbReference type="RefSeq" id="NP_047648.1">
    <property type="nucleotide sequence ID" value="NC_001973.1"/>
</dbReference>